<sequence length="308" mass="33566">MIAPPHQDPPASPSVLEPELAWSLLLTLRTRAKASEPLPDRFGLSLDNQGQIHLVPANDHSTLLEISGGGRWSARASVTPAASEQLDLYLPLALASHTQPLTVAHLGQSLDGYIATLTGASRYVNGPENLTHLHRMRALSDAVVVGSHTVACDNPQLTTRRVVGPNPVRVILDPRRRLDARWALFQDPAAPTLLVCDETRVDSAKWGHADILGVPCVGQRLDLQAVFVRLRARGLFGIFVEGGGLTVSAFLEEKLLDRLQITVAPFIMGSGRRSVTLPPIHDLADGLRPPHRRYPMGEDVLFDCHLRP</sequence>
<reference evidence="5" key="2">
    <citation type="submission" date="2014-03" db="EMBL/GenBank/DDBJ databases">
        <title>Candidatus Competibacter-lineage genomes retrieved from metagenomes reveal functional metabolic diversity.</title>
        <authorList>
            <person name="McIlroy S.J."/>
            <person name="Albertsen M."/>
            <person name="Andresen E.K."/>
            <person name="Saunders A.M."/>
            <person name="Kristiansen R."/>
            <person name="Stokholm-Bjerregaard M."/>
            <person name="Nielsen K.L."/>
            <person name="Nielsen P.H."/>
        </authorList>
    </citation>
    <scope>NUCLEOTIDE SEQUENCE</scope>
    <source>
        <strain evidence="5">Run_A_D11</strain>
    </source>
</reference>
<dbReference type="Proteomes" id="UP000035760">
    <property type="component" value="Unassembled WGS sequence"/>
</dbReference>
<accession>W6M3S7</accession>
<feature type="domain" description="Bacterial bifunctional deaminase-reductase C-terminal" evidence="4">
    <location>
        <begin position="104"/>
        <end position="280"/>
    </location>
</feature>
<protein>
    <submittedName>
        <fullName evidence="5">Bifunctional deaminase-reductase domain protein</fullName>
    </submittedName>
</protein>
<dbReference type="SUPFAM" id="SSF53597">
    <property type="entry name" value="Dihydrofolate reductase-like"/>
    <property type="match status" value="1"/>
</dbReference>
<dbReference type="PANTHER" id="PTHR38011:SF7">
    <property type="entry name" value="2,5-DIAMINO-6-RIBOSYLAMINO-4(3H)-PYRIMIDINONE 5'-PHOSPHATE REDUCTASE"/>
    <property type="match status" value="1"/>
</dbReference>
<dbReference type="InterPro" id="IPR050765">
    <property type="entry name" value="Riboflavin_Biosynth_HTPR"/>
</dbReference>
<dbReference type="GO" id="GO:0009231">
    <property type="term" value="P:riboflavin biosynthetic process"/>
    <property type="evidence" value="ECO:0007669"/>
    <property type="project" value="InterPro"/>
</dbReference>
<dbReference type="InterPro" id="IPR002734">
    <property type="entry name" value="RibDG_C"/>
</dbReference>
<reference evidence="5" key="1">
    <citation type="submission" date="2013-07" db="EMBL/GenBank/DDBJ databases">
        <authorList>
            <person name="McIlroy S."/>
        </authorList>
    </citation>
    <scope>NUCLEOTIDE SEQUENCE [LARGE SCALE GENOMIC DNA]</scope>
    <source>
        <strain evidence="5">Run_A_D11</strain>
    </source>
</reference>
<dbReference type="Gene3D" id="3.40.430.10">
    <property type="entry name" value="Dihydrofolate Reductase, subunit A"/>
    <property type="match status" value="1"/>
</dbReference>
<proteinExistence type="predicted"/>
<evidence type="ECO:0000313" key="5">
    <source>
        <dbReference type="EMBL" id="CDI02416.1"/>
    </source>
</evidence>
<comment type="pathway">
    <text evidence="1">Cofactor biosynthesis; riboflavin biosynthesis.</text>
</comment>
<keyword evidence="3" id="KW-0560">Oxidoreductase</keyword>
<evidence type="ECO:0000256" key="3">
    <source>
        <dbReference type="ARBA" id="ARBA00023002"/>
    </source>
</evidence>
<evidence type="ECO:0000313" key="6">
    <source>
        <dbReference type="Proteomes" id="UP000035760"/>
    </source>
</evidence>
<keyword evidence="2" id="KW-0521">NADP</keyword>
<keyword evidence="6" id="KW-1185">Reference proteome</keyword>
<dbReference type="EMBL" id="CBTJ020000037">
    <property type="protein sequence ID" value="CDI02416.1"/>
    <property type="molecule type" value="Genomic_DNA"/>
</dbReference>
<name>W6M3S7_9GAMM</name>
<evidence type="ECO:0000256" key="2">
    <source>
        <dbReference type="ARBA" id="ARBA00022857"/>
    </source>
</evidence>
<comment type="caution">
    <text evidence="5">The sequence shown here is derived from an EMBL/GenBank/DDBJ whole genome shotgun (WGS) entry which is preliminary data.</text>
</comment>
<dbReference type="OrthoDB" id="2313602at2"/>
<organism evidence="5 6">
    <name type="scientific">Candidatus Competibacter denitrificans Run_A_D11</name>
    <dbReference type="NCBI Taxonomy" id="1400863"/>
    <lineage>
        <taxon>Bacteria</taxon>
        <taxon>Pseudomonadati</taxon>
        <taxon>Pseudomonadota</taxon>
        <taxon>Gammaproteobacteria</taxon>
        <taxon>Candidatus Competibacteraceae</taxon>
        <taxon>Candidatus Competibacter</taxon>
    </lineage>
</organism>
<dbReference type="PANTHER" id="PTHR38011">
    <property type="entry name" value="DIHYDROFOLATE REDUCTASE FAMILY PROTEIN (AFU_ORTHOLOGUE AFUA_8G06820)"/>
    <property type="match status" value="1"/>
</dbReference>
<dbReference type="STRING" id="1400863.BN873_300037"/>
<dbReference type="Pfam" id="PF01872">
    <property type="entry name" value="RibD_C"/>
    <property type="match status" value="1"/>
</dbReference>
<gene>
    <name evidence="5" type="ORF">BN873_300037</name>
</gene>
<dbReference type="AlphaFoldDB" id="W6M3S7"/>
<evidence type="ECO:0000256" key="1">
    <source>
        <dbReference type="ARBA" id="ARBA00005104"/>
    </source>
</evidence>
<dbReference type="InterPro" id="IPR024072">
    <property type="entry name" value="DHFR-like_dom_sf"/>
</dbReference>
<dbReference type="RefSeq" id="WP_071244074.1">
    <property type="nucleotide sequence ID" value="NZ_CBTJ020000037.1"/>
</dbReference>
<dbReference type="GO" id="GO:0008703">
    <property type="term" value="F:5-amino-6-(5-phosphoribosylamino)uracil reductase activity"/>
    <property type="evidence" value="ECO:0007669"/>
    <property type="project" value="InterPro"/>
</dbReference>
<evidence type="ECO:0000259" key="4">
    <source>
        <dbReference type="Pfam" id="PF01872"/>
    </source>
</evidence>